<organism evidence="10 13">
    <name type="scientific">Eiseniibacteriota bacterium</name>
    <dbReference type="NCBI Taxonomy" id="2212470"/>
    <lineage>
        <taxon>Bacteria</taxon>
        <taxon>Candidatus Eiseniibacteriota</taxon>
    </lineage>
</organism>
<comment type="caution">
    <text evidence="10">The sequence shown here is derived from an EMBL/GenBank/DDBJ whole genome shotgun (WGS) entry which is preliminary data.</text>
</comment>
<evidence type="ECO:0000256" key="5">
    <source>
        <dbReference type="ARBA" id="ARBA00022989"/>
    </source>
</evidence>
<dbReference type="AlphaFoldDB" id="A0A538SXY3"/>
<evidence type="ECO:0000256" key="1">
    <source>
        <dbReference type="ARBA" id="ARBA00004653"/>
    </source>
</evidence>
<evidence type="ECO:0000256" key="9">
    <source>
        <dbReference type="SAM" id="Phobius"/>
    </source>
</evidence>
<dbReference type="Proteomes" id="UP000319829">
    <property type="component" value="Unassembled WGS sequence"/>
</dbReference>
<keyword evidence="4 9" id="KW-0812">Transmembrane</keyword>
<feature type="transmembrane region" description="Helical" evidence="9">
    <location>
        <begin position="349"/>
        <end position="369"/>
    </location>
</feature>
<evidence type="ECO:0000256" key="4">
    <source>
        <dbReference type="ARBA" id="ARBA00022692"/>
    </source>
</evidence>
<keyword evidence="5 9" id="KW-1133">Transmembrane helix</keyword>
<dbReference type="GO" id="GO:0071555">
    <property type="term" value="P:cell wall organization"/>
    <property type="evidence" value="ECO:0007669"/>
    <property type="project" value="UniProtKB-KW"/>
</dbReference>
<evidence type="ECO:0000313" key="10">
    <source>
        <dbReference type="EMBL" id="TMQ56241.1"/>
    </source>
</evidence>
<protein>
    <submittedName>
        <fullName evidence="10">Glycosyltransferase</fullName>
    </submittedName>
</protein>
<dbReference type="InterPro" id="IPR029044">
    <property type="entry name" value="Nucleotide-diphossugar_trans"/>
</dbReference>
<evidence type="ECO:0000313" key="11">
    <source>
        <dbReference type="EMBL" id="TMQ65503.1"/>
    </source>
</evidence>
<name>A0A538SXY3_UNCEI</name>
<keyword evidence="2" id="KW-0328">Glycosyltransferase</keyword>
<evidence type="ECO:0000256" key="7">
    <source>
        <dbReference type="ARBA" id="ARBA00023136"/>
    </source>
</evidence>
<evidence type="ECO:0000256" key="2">
    <source>
        <dbReference type="ARBA" id="ARBA00022676"/>
    </source>
</evidence>
<evidence type="ECO:0000256" key="8">
    <source>
        <dbReference type="ARBA" id="ARBA00023316"/>
    </source>
</evidence>
<dbReference type="Proteomes" id="UP000317366">
    <property type="component" value="Unassembled WGS sequence"/>
</dbReference>
<dbReference type="SUPFAM" id="SSF53448">
    <property type="entry name" value="Nucleotide-diphospho-sugar transferases"/>
    <property type="match status" value="1"/>
</dbReference>
<dbReference type="EMBL" id="VBOU01000003">
    <property type="protein sequence ID" value="TMQ56241.1"/>
    <property type="molecule type" value="Genomic_DNA"/>
</dbReference>
<dbReference type="Gene3D" id="3.90.550.10">
    <property type="entry name" value="Spore Coat Polysaccharide Biosynthesis Protein SpsA, Chain A"/>
    <property type="match status" value="1"/>
</dbReference>
<comment type="subcellular location">
    <subcellularLocation>
        <location evidence="1">Golgi apparatus membrane</location>
        <topology evidence="1">Multi-pass membrane protein</topology>
    </subcellularLocation>
</comment>
<dbReference type="PANTHER" id="PTHR32044">
    <property type="entry name" value="GLUCOMANNAN 4-BETA-MANNOSYLTRANSFERASE 9"/>
    <property type="match status" value="1"/>
</dbReference>
<dbReference type="GO" id="GO:0016757">
    <property type="term" value="F:glycosyltransferase activity"/>
    <property type="evidence" value="ECO:0007669"/>
    <property type="project" value="UniProtKB-KW"/>
</dbReference>
<keyword evidence="3 10" id="KW-0808">Transferase</keyword>
<keyword evidence="6" id="KW-0333">Golgi apparatus</keyword>
<dbReference type="FunFam" id="3.90.550.10:FF:000057">
    <property type="entry name" value="Glycosyltransferase-like protein, family 2"/>
    <property type="match status" value="1"/>
</dbReference>
<dbReference type="Pfam" id="PF13641">
    <property type="entry name" value="Glyco_tranf_2_3"/>
    <property type="match status" value="1"/>
</dbReference>
<feature type="transmembrane region" description="Helical" evidence="9">
    <location>
        <begin position="468"/>
        <end position="487"/>
    </location>
</feature>
<keyword evidence="8" id="KW-0961">Cell wall biogenesis/degradation</keyword>
<reference evidence="12 13" key="1">
    <citation type="journal article" date="2019" name="Nat. Microbiol.">
        <title>Mediterranean grassland soil C-N compound turnover is dependent on rainfall and depth, and is mediated by genomically divergent microorganisms.</title>
        <authorList>
            <person name="Diamond S."/>
            <person name="Andeer P.F."/>
            <person name="Li Z."/>
            <person name="Crits-Christoph A."/>
            <person name="Burstein D."/>
            <person name="Anantharaman K."/>
            <person name="Lane K.R."/>
            <person name="Thomas B.C."/>
            <person name="Pan C."/>
            <person name="Northen T.R."/>
            <person name="Banfield J.F."/>
        </authorList>
    </citation>
    <scope>NUCLEOTIDE SEQUENCE [LARGE SCALE GENOMIC DNA]</scope>
    <source>
        <strain evidence="10">WS_4</strain>
        <strain evidence="11">WS_7</strain>
    </source>
</reference>
<gene>
    <name evidence="10" type="ORF">E6K74_00770</name>
    <name evidence="11" type="ORF">E6K77_02780</name>
</gene>
<accession>A0A538SXY3</accession>
<feature type="transmembrane region" description="Helical" evidence="9">
    <location>
        <begin position="17"/>
        <end position="37"/>
    </location>
</feature>
<feature type="transmembrane region" description="Helical" evidence="9">
    <location>
        <begin position="440"/>
        <end position="462"/>
    </location>
</feature>
<evidence type="ECO:0000313" key="12">
    <source>
        <dbReference type="Proteomes" id="UP000317366"/>
    </source>
</evidence>
<dbReference type="PANTHER" id="PTHR32044:SF80">
    <property type="entry name" value="XYLOGLUCAN GLYCOSYLTRANSFERASE 2-RELATED"/>
    <property type="match status" value="1"/>
</dbReference>
<evidence type="ECO:0000313" key="13">
    <source>
        <dbReference type="Proteomes" id="UP000319829"/>
    </source>
</evidence>
<proteinExistence type="predicted"/>
<dbReference type="EMBL" id="VBOX01000019">
    <property type="protein sequence ID" value="TMQ65503.1"/>
    <property type="molecule type" value="Genomic_DNA"/>
</dbReference>
<evidence type="ECO:0000256" key="6">
    <source>
        <dbReference type="ARBA" id="ARBA00023034"/>
    </source>
</evidence>
<keyword evidence="7 9" id="KW-0472">Membrane</keyword>
<sequence length="493" mass="55901">MGFSAAPIPPVLGDCLLALYLCVWVIFAVYGIHRIHLIRLFRRRDRAAAPPADPDVWPHVTVQLPVYNERYVVNRLIEAAAAIDYPRDRLEIQVLDDSTDLTREIAADKVAELRARGIDVVHLTRDDREGFKAGALQRGLERAKGEFLAIFDADFVPPPSILREMIPYFGDPVVGMVQSRWQHLNQDYSILAQAQAISLDGHFVIEHAARMSGQRFFNFNGTAGVLRRACVVDAGGWQSDTLTEDLDLSYRAQLRGWRFVFAPHVLCPSELPVEMNAFKAQQHRWVKGSIQVARKLLPAVWRSRASLGVKVEASFHLTYNVAYVFLLLLSLIVYPVVVARYRSGSTPYAIADSILFLIATSSVIFYFAYAQRESRPDWKWQLRYLPFVMSLGMGLSVTNTRAVLEALVGHQSPFHRTPKFRIEHRGDAWRGKRYRSPLNGWALLEIALGLYFVWTMLSLAHAKVYAPLPFFLLYLFGFLYVGVLSLVHAQARS</sequence>
<feature type="transmembrane region" description="Helical" evidence="9">
    <location>
        <begin position="317"/>
        <end position="337"/>
    </location>
</feature>
<evidence type="ECO:0000256" key="3">
    <source>
        <dbReference type="ARBA" id="ARBA00022679"/>
    </source>
</evidence>